<dbReference type="PRINTS" id="PR00853">
    <property type="entry name" value="XPGRADSUPER"/>
</dbReference>
<keyword evidence="3" id="KW-0540">Nuclease</keyword>
<dbReference type="InterPro" id="IPR029060">
    <property type="entry name" value="PIN-like_dom_sf"/>
</dbReference>
<feature type="domain" description="XPG-I" evidence="9">
    <location>
        <begin position="143"/>
        <end position="214"/>
    </location>
</feature>
<keyword evidence="6" id="KW-0378">Hydrolase</keyword>
<dbReference type="Pfam" id="PF00752">
    <property type="entry name" value="XPG_N"/>
    <property type="match status" value="1"/>
</dbReference>
<protein>
    <submittedName>
        <fullName evidence="11">Exo1 protein</fullName>
    </submittedName>
</protein>
<dbReference type="SUPFAM" id="SSF47807">
    <property type="entry name" value="5' to 3' exonuclease, C-terminal subdomain"/>
    <property type="match status" value="1"/>
</dbReference>
<dbReference type="CDD" id="cd09901">
    <property type="entry name" value="H3TH_FEN1-like"/>
    <property type="match status" value="1"/>
</dbReference>
<reference evidence="11" key="1">
    <citation type="submission" date="2021-02" db="EMBL/GenBank/DDBJ databases">
        <authorList>
            <person name="Dougan E. K."/>
            <person name="Rhodes N."/>
            <person name="Thang M."/>
            <person name="Chan C."/>
        </authorList>
    </citation>
    <scope>NUCLEOTIDE SEQUENCE</scope>
</reference>
<comment type="cofactor">
    <cofactor evidence="1">
        <name>Mg(2+)</name>
        <dbReference type="ChEBI" id="CHEBI:18420"/>
    </cofactor>
</comment>
<dbReference type="SMART" id="SM00484">
    <property type="entry name" value="XPGI"/>
    <property type="match status" value="1"/>
</dbReference>
<feature type="domain" description="XPG N-terminal" evidence="10">
    <location>
        <begin position="1"/>
        <end position="107"/>
    </location>
</feature>
<dbReference type="GO" id="GO:0003677">
    <property type="term" value="F:DNA binding"/>
    <property type="evidence" value="ECO:0007669"/>
    <property type="project" value="InterPro"/>
</dbReference>
<evidence type="ECO:0000256" key="2">
    <source>
        <dbReference type="ARBA" id="ARBA00022553"/>
    </source>
</evidence>
<gene>
    <name evidence="11" type="primary">exo1</name>
    <name evidence="11" type="ORF">SPIL2461_LOCUS14669</name>
</gene>
<keyword evidence="2" id="KW-0597">Phosphoprotein</keyword>
<name>A0A812TWB4_SYMPI</name>
<keyword evidence="4" id="KW-0479">Metal-binding</keyword>
<dbReference type="InterPro" id="IPR006084">
    <property type="entry name" value="XPG/Rad2"/>
</dbReference>
<keyword evidence="8" id="KW-0496">Mitochondrion</keyword>
<keyword evidence="5" id="KW-0255">Endonuclease</keyword>
<evidence type="ECO:0000313" key="12">
    <source>
        <dbReference type="Proteomes" id="UP000649617"/>
    </source>
</evidence>
<dbReference type="SMART" id="SM00485">
    <property type="entry name" value="XPGN"/>
    <property type="match status" value="1"/>
</dbReference>
<dbReference type="AlphaFoldDB" id="A0A812TWB4"/>
<dbReference type="GO" id="GO:0017108">
    <property type="term" value="F:5'-flap endonuclease activity"/>
    <property type="evidence" value="ECO:0007669"/>
    <property type="project" value="TreeGrafter"/>
</dbReference>
<dbReference type="SUPFAM" id="SSF88723">
    <property type="entry name" value="PIN domain-like"/>
    <property type="match status" value="1"/>
</dbReference>
<dbReference type="EMBL" id="CAJNIZ010034391">
    <property type="protein sequence ID" value="CAE7552186.1"/>
    <property type="molecule type" value="Genomic_DNA"/>
</dbReference>
<dbReference type="Pfam" id="PF00867">
    <property type="entry name" value="XPG_I"/>
    <property type="match status" value="1"/>
</dbReference>
<evidence type="ECO:0000256" key="3">
    <source>
        <dbReference type="ARBA" id="ARBA00022722"/>
    </source>
</evidence>
<evidence type="ECO:0000256" key="5">
    <source>
        <dbReference type="ARBA" id="ARBA00022759"/>
    </source>
</evidence>
<evidence type="ECO:0000259" key="10">
    <source>
        <dbReference type="SMART" id="SM00485"/>
    </source>
</evidence>
<sequence length="430" mass="46838">VQRPVHISEYRGLNVGVDAYCWLHRGKLGYVEALLRENPDAEQLTRGIVSTTYPIAQSCAEPLLRPLRELVDIFRAVGAEPLLVFDGAPLPAKSVTEGARRQAREEAARQAALAGSSAGLAKRLYGAVDITPEMAATCVEHFKPMGVKCIVAPCEADAQLAFLAHSGRLDVVVSEDVDLLAFGCSRVLFGLDIRRGCGQEVRLADIGKCRTLSPYRLTPDTLPDLCVLSGCDYLPSLPRLGLRRAAHFLHRARGCIQRVLQLAQREGINVPESYGQSFAEARLVYSCQLVFDDLGQHLRTLMPIPASADNLRLWQLGIGLFNDKVALEIAVGQRSPITLAVFVDAGSTPTLPGTTCAESISSLPTPVRPFRQPRVMENNAAKARCQLKTDEGKTQCVLDVDDILDSEDRPARRRRLGCRGPEVGLPAAFP</sequence>
<dbReference type="InterPro" id="IPR006085">
    <property type="entry name" value="XPG_DNA_repair_N"/>
</dbReference>
<dbReference type="InterPro" id="IPR036279">
    <property type="entry name" value="5-3_exonuclease_C_sf"/>
</dbReference>
<evidence type="ECO:0000256" key="7">
    <source>
        <dbReference type="ARBA" id="ARBA00022842"/>
    </source>
</evidence>
<dbReference type="PANTHER" id="PTHR11081:SF9">
    <property type="entry name" value="FLAP ENDONUCLEASE 1"/>
    <property type="match status" value="1"/>
</dbReference>
<dbReference type="SMART" id="SM00279">
    <property type="entry name" value="HhH2"/>
    <property type="match status" value="1"/>
</dbReference>
<accession>A0A812TWB4</accession>
<proteinExistence type="predicted"/>
<evidence type="ECO:0000256" key="1">
    <source>
        <dbReference type="ARBA" id="ARBA00001946"/>
    </source>
</evidence>
<dbReference type="Proteomes" id="UP000649617">
    <property type="component" value="Unassembled WGS sequence"/>
</dbReference>
<evidence type="ECO:0000256" key="6">
    <source>
        <dbReference type="ARBA" id="ARBA00022801"/>
    </source>
</evidence>
<dbReference type="PANTHER" id="PTHR11081">
    <property type="entry name" value="FLAP ENDONUCLEASE FAMILY MEMBER"/>
    <property type="match status" value="1"/>
</dbReference>
<keyword evidence="7" id="KW-0460">Magnesium</keyword>
<dbReference type="GO" id="GO:0046872">
    <property type="term" value="F:metal ion binding"/>
    <property type="evidence" value="ECO:0007669"/>
    <property type="project" value="UniProtKB-KW"/>
</dbReference>
<comment type="caution">
    <text evidence="11">The sequence shown here is derived from an EMBL/GenBank/DDBJ whole genome shotgun (WGS) entry which is preliminary data.</text>
</comment>
<organism evidence="11 12">
    <name type="scientific">Symbiodinium pilosum</name>
    <name type="common">Dinoflagellate</name>
    <dbReference type="NCBI Taxonomy" id="2952"/>
    <lineage>
        <taxon>Eukaryota</taxon>
        <taxon>Sar</taxon>
        <taxon>Alveolata</taxon>
        <taxon>Dinophyceae</taxon>
        <taxon>Suessiales</taxon>
        <taxon>Symbiodiniaceae</taxon>
        <taxon>Symbiodinium</taxon>
    </lineage>
</organism>
<evidence type="ECO:0000313" key="11">
    <source>
        <dbReference type="EMBL" id="CAE7552186.1"/>
    </source>
</evidence>
<dbReference type="OrthoDB" id="441853at2759"/>
<dbReference type="Gene3D" id="3.40.50.1010">
    <property type="entry name" value="5'-nuclease"/>
    <property type="match status" value="1"/>
</dbReference>
<dbReference type="InterPro" id="IPR006086">
    <property type="entry name" value="XPG-I_dom"/>
</dbReference>
<evidence type="ECO:0000256" key="8">
    <source>
        <dbReference type="ARBA" id="ARBA00023128"/>
    </source>
</evidence>
<evidence type="ECO:0000256" key="4">
    <source>
        <dbReference type="ARBA" id="ARBA00022723"/>
    </source>
</evidence>
<keyword evidence="12" id="KW-1185">Reference proteome</keyword>
<dbReference type="InterPro" id="IPR008918">
    <property type="entry name" value="HhH2"/>
</dbReference>
<feature type="non-terminal residue" evidence="11">
    <location>
        <position position="1"/>
    </location>
</feature>
<dbReference type="Gene3D" id="1.10.150.20">
    <property type="entry name" value="5' to 3' exonuclease, C-terminal subdomain"/>
    <property type="match status" value="1"/>
</dbReference>
<evidence type="ECO:0000259" key="9">
    <source>
        <dbReference type="SMART" id="SM00484"/>
    </source>
</evidence>